<proteinExistence type="predicted"/>
<dbReference type="AlphaFoldDB" id="A0A9E7I9Q2"/>
<sequence length="155" mass="17675">MSTTTATISSALSSDPRDRLPPLRQVDIKAVDNGMVLHQTFFPQASQILTDLKSKDMIDMSSTETTEAFQKRNMKFLNVKEKKFSTAIYKRIFCASQELMDEVFLKVIIRKDILLASKYLTIFVARPAYPLRRSNDAHADLNLYGKHASLKEDIE</sequence>
<dbReference type="EMBL" id="CP097511">
    <property type="protein sequence ID" value="URE48985.1"/>
    <property type="molecule type" value="Genomic_DNA"/>
</dbReference>
<organism evidence="1 2">
    <name type="scientific">Musa troglodytarum</name>
    <name type="common">fe'i banana</name>
    <dbReference type="NCBI Taxonomy" id="320322"/>
    <lineage>
        <taxon>Eukaryota</taxon>
        <taxon>Viridiplantae</taxon>
        <taxon>Streptophyta</taxon>
        <taxon>Embryophyta</taxon>
        <taxon>Tracheophyta</taxon>
        <taxon>Spermatophyta</taxon>
        <taxon>Magnoliopsida</taxon>
        <taxon>Liliopsida</taxon>
        <taxon>Zingiberales</taxon>
        <taxon>Musaceae</taxon>
        <taxon>Musa</taxon>
    </lineage>
</organism>
<dbReference type="Proteomes" id="UP001055439">
    <property type="component" value="Chromosome 9"/>
</dbReference>
<gene>
    <name evidence="1" type="ORF">MUK42_33044</name>
</gene>
<keyword evidence="2" id="KW-1185">Reference proteome</keyword>
<accession>A0A9E7I9Q2</accession>
<evidence type="ECO:0000313" key="1">
    <source>
        <dbReference type="EMBL" id="URE48985.1"/>
    </source>
</evidence>
<name>A0A9E7I9Q2_9LILI</name>
<reference evidence="1" key="1">
    <citation type="submission" date="2022-05" db="EMBL/GenBank/DDBJ databases">
        <title>The Musa troglodytarum L. genome provides insights into the mechanism of non-climacteric behaviour and enrichment of carotenoids.</title>
        <authorList>
            <person name="Wang J."/>
        </authorList>
    </citation>
    <scope>NUCLEOTIDE SEQUENCE</scope>
    <source>
        <tissue evidence="1">Leaf</tissue>
    </source>
</reference>
<protein>
    <submittedName>
        <fullName evidence="1">Uncharacterized protein</fullName>
    </submittedName>
</protein>
<dbReference type="OrthoDB" id="288590at2759"/>
<evidence type="ECO:0000313" key="2">
    <source>
        <dbReference type="Proteomes" id="UP001055439"/>
    </source>
</evidence>